<dbReference type="AlphaFoldDB" id="A0A0A8Z9T1"/>
<reference evidence="1" key="1">
    <citation type="submission" date="2014-09" db="EMBL/GenBank/DDBJ databases">
        <authorList>
            <person name="Magalhaes I.L.F."/>
            <person name="Oliveira U."/>
            <person name="Santos F.R."/>
            <person name="Vidigal T.H.D.A."/>
            <person name="Brescovit A.D."/>
            <person name="Santos A.J."/>
        </authorList>
    </citation>
    <scope>NUCLEOTIDE SEQUENCE</scope>
    <source>
        <tissue evidence="1">Shoot tissue taken approximately 20 cm above the soil surface</tissue>
    </source>
</reference>
<protein>
    <submittedName>
        <fullName evidence="1">Uncharacterized protein</fullName>
    </submittedName>
</protein>
<organism evidence="1">
    <name type="scientific">Arundo donax</name>
    <name type="common">Giant reed</name>
    <name type="synonym">Donax arundinaceus</name>
    <dbReference type="NCBI Taxonomy" id="35708"/>
    <lineage>
        <taxon>Eukaryota</taxon>
        <taxon>Viridiplantae</taxon>
        <taxon>Streptophyta</taxon>
        <taxon>Embryophyta</taxon>
        <taxon>Tracheophyta</taxon>
        <taxon>Spermatophyta</taxon>
        <taxon>Magnoliopsida</taxon>
        <taxon>Liliopsida</taxon>
        <taxon>Poales</taxon>
        <taxon>Poaceae</taxon>
        <taxon>PACMAD clade</taxon>
        <taxon>Arundinoideae</taxon>
        <taxon>Arundineae</taxon>
        <taxon>Arundo</taxon>
    </lineage>
</organism>
<dbReference type="EMBL" id="GBRH01264395">
    <property type="protein sequence ID" value="JAD33500.1"/>
    <property type="molecule type" value="Transcribed_RNA"/>
</dbReference>
<sequence length="46" mass="4972">MTSVELPPSTNIQCTSEPHMLAAMMKASLWGYSIGQRSSCKNIIGT</sequence>
<name>A0A0A8Z9T1_ARUDO</name>
<reference evidence="1" key="2">
    <citation type="journal article" date="2015" name="Data Brief">
        <title>Shoot transcriptome of the giant reed, Arundo donax.</title>
        <authorList>
            <person name="Barrero R.A."/>
            <person name="Guerrero F.D."/>
            <person name="Moolhuijzen P."/>
            <person name="Goolsby J.A."/>
            <person name="Tidwell J."/>
            <person name="Bellgard S.E."/>
            <person name="Bellgard M.I."/>
        </authorList>
    </citation>
    <scope>NUCLEOTIDE SEQUENCE</scope>
    <source>
        <tissue evidence="1">Shoot tissue taken approximately 20 cm above the soil surface</tissue>
    </source>
</reference>
<accession>A0A0A8Z9T1</accession>
<proteinExistence type="predicted"/>
<evidence type="ECO:0000313" key="1">
    <source>
        <dbReference type="EMBL" id="JAD33500.1"/>
    </source>
</evidence>